<evidence type="ECO:0000313" key="1">
    <source>
        <dbReference type="EMBL" id="GIY57673.1"/>
    </source>
</evidence>
<gene>
    <name evidence="1" type="ORF">CEXT_356161</name>
</gene>
<dbReference type="EMBL" id="BPLR01012940">
    <property type="protein sequence ID" value="GIY57673.1"/>
    <property type="molecule type" value="Genomic_DNA"/>
</dbReference>
<organism evidence="1 2">
    <name type="scientific">Caerostris extrusa</name>
    <name type="common">Bark spider</name>
    <name type="synonym">Caerostris bankana</name>
    <dbReference type="NCBI Taxonomy" id="172846"/>
    <lineage>
        <taxon>Eukaryota</taxon>
        <taxon>Metazoa</taxon>
        <taxon>Ecdysozoa</taxon>
        <taxon>Arthropoda</taxon>
        <taxon>Chelicerata</taxon>
        <taxon>Arachnida</taxon>
        <taxon>Araneae</taxon>
        <taxon>Araneomorphae</taxon>
        <taxon>Entelegynae</taxon>
        <taxon>Araneoidea</taxon>
        <taxon>Araneidae</taxon>
        <taxon>Caerostris</taxon>
    </lineage>
</organism>
<keyword evidence="2" id="KW-1185">Reference proteome</keyword>
<protein>
    <submittedName>
        <fullName evidence="1">Uncharacterized protein</fullName>
    </submittedName>
</protein>
<dbReference type="AlphaFoldDB" id="A0AAV4UIT7"/>
<dbReference type="Proteomes" id="UP001054945">
    <property type="component" value="Unassembled WGS sequence"/>
</dbReference>
<accession>A0AAV4UIT7</accession>
<evidence type="ECO:0000313" key="2">
    <source>
        <dbReference type="Proteomes" id="UP001054945"/>
    </source>
</evidence>
<reference evidence="1 2" key="1">
    <citation type="submission" date="2021-06" db="EMBL/GenBank/DDBJ databases">
        <title>Caerostris extrusa draft genome.</title>
        <authorList>
            <person name="Kono N."/>
            <person name="Arakawa K."/>
        </authorList>
    </citation>
    <scope>NUCLEOTIDE SEQUENCE [LARGE SCALE GENOMIC DNA]</scope>
</reference>
<name>A0AAV4UIT7_CAEEX</name>
<proteinExistence type="predicted"/>
<sequence length="121" mass="13932">MNLSADNRSNTIGRQTLVHSVMYILPVISSHEWQEHQRSIRSGVPQSWHIRCISAFFYVPTKIRVRYTIRNAHRTSAPLLFENSTLEGGSVLKTGPLWSFWFGSHKPGDIKVQNLLSKHIY</sequence>
<comment type="caution">
    <text evidence="1">The sequence shown here is derived from an EMBL/GenBank/DDBJ whole genome shotgun (WGS) entry which is preliminary data.</text>
</comment>